<name>A0A4Q7NHM4_9BURK</name>
<dbReference type="SUPFAM" id="SSF51735">
    <property type="entry name" value="NAD(P)-binding Rossmann-fold domains"/>
    <property type="match status" value="1"/>
</dbReference>
<keyword evidence="4" id="KW-1185">Reference proteome</keyword>
<dbReference type="GO" id="GO:0016491">
    <property type="term" value="F:oxidoreductase activity"/>
    <property type="evidence" value="ECO:0007669"/>
    <property type="project" value="UniProtKB-KW"/>
</dbReference>
<dbReference type="AlphaFoldDB" id="A0A4Q7NHM4"/>
<protein>
    <submittedName>
        <fullName evidence="3">3-oxoacyl-[acyl-carrier protein] reductase</fullName>
    </submittedName>
</protein>
<proteinExistence type="inferred from homology"/>
<evidence type="ECO:0000313" key="3">
    <source>
        <dbReference type="EMBL" id="RZS84389.1"/>
    </source>
</evidence>
<dbReference type="InterPro" id="IPR036291">
    <property type="entry name" value="NAD(P)-bd_dom_sf"/>
</dbReference>
<evidence type="ECO:0000256" key="1">
    <source>
        <dbReference type="ARBA" id="ARBA00006484"/>
    </source>
</evidence>
<dbReference type="PRINTS" id="PR00081">
    <property type="entry name" value="GDHRDH"/>
</dbReference>
<comment type="caution">
    <text evidence="3">The sequence shown here is derived from an EMBL/GenBank/DDBJ whole genome shotgun (WGS) entry which is preliminary data.</text>
</comment>
<dbReference type="Gene3D" id="3.40.50.720">
    <property type="entry name" value="NAD(P)-binding Rossmann-like Domain"/>
    <property type="match status" value="1"/>
</dbReference>
<dbReference type="CDD" id="cd05233">
    <property type="entry name" value="SDR_c"/>
    <property type="match status" value="1"/>
</dbReference>
<accession>A0A4Q7NHM4</accession>
<dbReference type="Pfam" id="PF13561">
    <property type="entry name" value="adh_short_C2"/>
    <property type="match status" value="1"/>
</dbReference>
<organism evidence="3 4">
    <name type="scientific">Pigmentiphaga kullae</name>
    <dbReference type="NCBI Taxonomy" id="151784"/>
    <lineage>
        <taxon>Bacteria</taxon>
        <taxon>Pseudomonadati</taxon>
        <taxon>Pseudomonadota</taxon>
        <taxon>Betaproteobacteria</taxon>
        <taxon>Burkholderiales</taxon>
        <taxon>Alcaligenaceae</taxon>
        <taxon>Pigmentiphaga</taxon>
    </lineage>
</organism>
<dbReference type="RefSeq" id="WP_165404383.1">
    <property type="nucleotide sequence ID" value="NZ_SGXC01000001.1"/>
</dbReference>
<sequence length="260" mass="26970">MHERTFPSSHVALVVGGRSPIGLGIAREFAARGAGRIAIAGRNEAQGRTCVDELARSLPRARFEFIAVDIADDASRHAMFGRIGEQFGGLDSYVHCVPPGAVSGALADAGLDRFRTSLLAGLGGLAGCCQEASDLLRARGGGSMLVFASDAGRIASPRNALVATVQSGIMALVRSLALELARDRIRVNGLSPTYVRDTPLFDRLMSNEGIARRIEKAAQRAGLGLPAPDDIAPLAVFLAGNAASKITGQIISINGGLSAA</sequence>
<dbReference type="Proteomes" id="UP000292445">
    <property type="component" value="Unassembled WGS sequence"/>
</dbReference>
<dbReference type="EMBL" id="SGXC01000001">
    <property type="protein sequence ID" value="RZS84389.1"/>
    <property type="molecule type" value="Genomic_DNA"/>
</dbReference>
<evidence type="ECO:0000256" key="2">
    <source>
        <dbReference type="ARBA" id="ARBA00023002"/>
    </source>
</evidence>
<gene>
    <name evidence="3" type="ORF">EV675_0406</name>
</gene>
<dbReference type="InterPro" id="IPR002347">
    <property type="entry name" value="SDR_fam"/>
</dbReference>
<comment type="similarity">
    <text evidence="1">Belongs to the short-chain dehydrogenases/reductases (SDR) family.</text>
</comment>
<dbReference type="PANTHER" id="PTHR43669:SF3">
    <property type="entry name" value="ALCOHOL DEHYDROGENASE, PUTATIVE (AFU_ORTHOLOGUE AFUA_3G03445)-RELATED"/>
    <property type="match status" value="1"/>
</dbReference>
<reference evidence="3 4" key="1">
    <citation type="submission" date="2019-02" db="EMBL/GenBank/DDBJ databases">
        <title>Genomic Encyclopedia of Type Strains, Phase IV (KMG-IV): sequencing the most valuable type-strain genomes for metagenomic binning, comparative biology and taxonomic classification.</title>
        <authorList>
            <person name="Goeker M."/>
        </authorList>
    </citation>
    <scope>NUCLEOTIDE SEQUENCE [LARGE SCALE GENOMIC DNA]</scope>
    <source>
        <strain evidence="3 4">K24</strain>
    </source>
</reference>
<evidence type="ECO:0000313" key="4">
    <source>
        <dbReference type="Proteomes" id="UP000292445"/>
    </source>
</evidence>
<keyword evidence="2" id="KW-0560">Oxidoreductase</keyword>
<dbReference type="PANTHER" id="PTHR43669">
    <property type="entry name" value="5-KETO-D-GLUCONATE 5-REDUCTASE"/>
    <property type="match status" value="1"/>
</dbReference>